<organism evidence="1 3">
    <name type="scientific">Endozoicomonas gorgoniicola</name>
    <dbReference type="NCBI Taxonomy" id="1234144"/>
    <lineage>
        <taxon>Bacteria</taxon>
        <taxon>Pseudomonadati</taxon>
        <taxon>Pseudomonadota</taxon>
        <taxon>Gammaproteobacteria</taxon>
        <taxon>Oceanospirillales</taxon>
        <taxon>Endozoicomonadaceae</taxon>
        <taxon>Endozoicomonas</taxon>
    </lineage>
</organism>
<dbReference type="Proteomes" id="UP001209854">
    <property type="component" value="Unassembled WGS sequence"/>
</dbReference>
<proteinExistence type="predicted"/>
<name>A0ABT3MNX0_9GAMM</name>
<comment type="caution">
    <text evidence="1">The sequence shown here is derived from an EMBL/GenBank/DDBJ whole genome shotgun (WGS) entry which is preliminary data.</text>
</comment>
<evidence type="ECO:0000313" key="2">
    <source>
        <dbReference type="EMBL" id="MCW7556467.1"/>
    </source>
</evidence>
<evidence type="ECO:0000313" key="3">
    <source>
        <dbReference type="Proteomes" id="UP001209854"/>
    </source>
</evidence>
<dbReference type="RefSeq" id="WP_262566159.1">
    <property type="nucleotide sequence ID" value="NZ_CP103299.1"/>
</dbReference>
<dbReference type="EMBL" id="JAPFCC010000002">
    <property type="protein sequence ID" value="MCW7556467.1"/>
    <property type="molecule type" value="Genomic_DNA"/>
</dbReference>
<dbReference type="EMBL" id="JAPFCC010000001">
    <property type="protein sequence ID" value="MCW7551081.1"/>
    <property type="molecule type" value="Genomic_DNA"/>
</dbReference>
<reference evidence="1 3" key="1">
    <citation type="submission" date="2022-10" db="EMBL/GenBank/DDBJ databases">
        <title>High-quality genome sequences of two octocoral-associated bacteria, Endozoicomonas euniceicola EF212 and Endozoicomonas gorgoniicola PS125.</title>
        <authorList>
            <person name="Chiou Y.-J."/>
            <person name="Chen Y.-H."/>
        </authorList>
    </citation>
    <scope>NUCLEOTIDE SEQUENCE [LARGE SCALE GENOMIC DNA]</scope>
    <source>
        <strain evidence="1 3">PS125</strain>
    </source>
</reference>
<accession>A0ABT3MNX0</accession>
<evidence type="ECO:0000313" key="1">
    <source>
        <dbReference type="EMBL" id="MCW7551081.1"/>
    </source>
</evidence>
<protein>
    <submittedName>
        <fullName evidence="1">Uncharacterized protein</fullName>
    </submittedName>
</protein>
<gene>
    <name evidence="1" type="ORF">NX722_00070</name>
    <name evidence="2" type="ORF">NX722_28295</name>
</gene>
<sequence>MEIIIMKYDPLERLIELAEYSHSVASLCEKNDLEQKLTDRERTMKEALEKVSQEAAELAISLNPIISAETGEWDWGAGR</sequence>
<keyword evidence="3" id="KW-1185">Reference proteome</keyword>